<proteinExistence type="predicted"/>
<sequence>MYQSQQQNSGAIPPPPPKQQPQENEEHDNGVQLSAASTFVECFPRKVRTGGPHPDVIVETAAMNAVEPPDVEMNVAIPEAWIDSGALSCVQMEAIIYACQSHEQRLPNGERRGFLIGDGAGVGKGRTIAGIIVHNYELKRKRSIWLSVSSDLRFDTQRDLEDVAGKDYCPVHILSKFKYGSIRDQSKLTSKGIMFATYASLVGKSKAGESRLQQLIEWFGEKYDGCIIFDECHRAKNLCPKSGNGSSMIGKCVVDLQRALPNARIVYASATGATEPRNMAYMERLGLWGRGTVFHDFAAFLDIVNKRGMGAMELVAMDMKRRGLYIARQLSFYGVDFNVHEVPLTLEYKKVYDEAVAFWTELQAQFTRAFELLAAQNKKSYKNAWTHFYSASQRFFKHLCIAVKVPMCVEISKKALEQGKCVVIGLQSTGESQTNEALGDNEGELETFVSTPKQLLVSLIEKYFPTDTDDFDGKDPLKSMFRGIDSEERKWKRKHSQFDVDEMEKEAKRSKLFDNDDSKDEEEKLEEITVKAEESSEDNESEEESEEEDEEMEEEADSGNEEDGYAAIDSSQNDLYAKLLNELSDSDDDDIENSDTEGSPKNVDSEEEDERALKLFCTDYSNMDHDPWAKRQRYVSETTFEKPIPVKNNDVKPSAVKKIKKKPKESKPKEEKISDYAKKITEQLKSGDQECSNSESYDSGFTNELFTMDLSKIRPSEVSSTLLAIKEELLDRAENIGKNLPINTLDALIDQLGGPDSVAEMTGRRGRVIRDSDGITSYKRRNDGENVNLDMINIQEKDYFMNGKKFVAIISEAASSGISLHADRRALNKRKRVHITMELPWSADKAVQQFGRTHRSNQEHPPEYLFLISELAGEKRFVSTASKRLQSLGALTHGDRRAVAESDDLSRFSIENKYGKQALQLLYKTFCRPEDSECRPTNELKDAKFYYEARAQMIRTGILREVNGKLDVDPVNGLINKFLNRLLLMPVDIQNSIFDYYMAIFAFLVRKAKREGTYDTGTLDLGSTSDNISRAETRIFGGCLTGTSFELLLHKIHIDRGMTWKDIQATAALYSNGIFTESIPSSKTAQKSVCFVYEITSAAETPYIIIVRPNISKTQKPGTLETFLSNHQRVTDMSECKKLWDFQYEKTASQCLHKFNNGNCKNGNKCEIGQRIRSYYVCSGSVLTAWQAIEKTFERFKRNHIQIVRIQTNENQKLVGLLVNPGIVDCLIEELKRLYLAKLIRTI</sequence>
<name>A0AC35F895_9BILA</name>
<organism evidence="1 2">
    <name type="scientific">Panagrolaimus sp. PS1159</name>
    <dbReference type="NCBI Taxonomy" id="55785"/>
    <lineage>
        <taxon>Eukaryota</taxon>
        <taxon>Metazoa</taxon>
        <taxon>Ecdysozoa</taxon>
        <taxon>Nematoda</taxon>
        <taxon>Chromadorea</taxon>
        <taxon>Rhabditida</taxon>
        <taxon>Tylenchina</taxon>
        <taxon>Panagrolaimomorpha</taxon>
        <taxon>Panagrolaimoidea</taxon>
        <taxon>Panagrolaimidae</taxon>
        <taxon>Panagrolaimus</taxon>
    </lineage>
</organism>
<evidence type="ECO:0000313" key="1">
    <source>
        <dbReference type="Proteomes" id="UP000887580"/>
    </source>
</evidence>
<protein>
    <submittedName>
        <fullName evidence="2">Helicase ATP-binding domain-containing protein</fullName>
    </submittedName>
</protein>
<accession>A0AC35F895</accession>
<reference evidence="2" key="1">
    <citation type="submission" date="2022-11" db="UniProtKB">
        <authorList>
            <consortium name="WormBaseParasite"/>
        </authorList>
    </citation>
    <scope>IDENTIFICATION</scope>
</reference>
<dbReference type="WBParaSite" id="PS1159_v2.g14818.t1">
    <property type="protein sequence ID" value="PS1159_v2.g14818.t1"/>
    <property type="gene ID" value="PS1159_v2.g14818"/>
</dbReference>
<evidence type="ECO:0000313" key="2">
    <source>
        <dbReference type="WBParaSite" id="PS1159_v2.g14818.t1"/>
    </source>
</evidence>
<dbReference type="Proteomes" id="UP000887580">
    <property type="component" value="Unplaced"/>
</dbReference>